<keyword evidence="5 7" id="KW-1133">Transmembrane helix</keyword>
<dbReference type="GO" id="GO:0055085">
    <property type="term" value="P:transmembrane transport"/>
    <property type="evidence" value="ECO:0007669"/>
    <property type="project" value="InterPro"/>
</dbReference>
<proteinExistence type="inferred from homology"/>
<feature type="transmembrane region" description="Helical" evidence="7">
    <location>
        <begin position="107"/>
        <end position="128"/>
    </location>
</feature>
<accession>A0A848DL10</accession>
<feature type="transmembrane region" description="Helical" evidence="7">
    <location>
        <begin position="76"/>
        <end position="98"/>
    </location>
</feature>
<feature type="transmembrane region" description="Helical" evidence="7">
    <location>
        <begin position="20"/>
        <end position="38"/>
    </location>
</feature>
<keyword evidence="4 7" id="KW-0812">Transmembrane</keyword>
<feature type="transmembrane region" description="Helical" evidence="7">
    <location>
        <begin position="140"/>
        <end position="163"/>
    </location>
</feature>
<dbReference type="CDD" id="cd06261">
    <property type="entry name" value="TM_PBP2"/>
    <property type="match status" value="1"/>
</dbReference>
<sequence>MAVSTGTGAGRKGWWAAADLLVLLYALIPVLWIVSLSFKTADTITDGNFIPRSWTVDNYAQIFQIDLFTSALRNSIGIAVISTVLAVVIGTMAAYAIARLDFPGKKVLVGISLLIAMFPQISLVSPLFDIERAIGLFDTWPGLILPYITFALPLAIYTLSAFFREIPWELEKAAKMDGATPVQAFRSVIVPLAAPGVFTTAILVFIFCWNDFLFAISLTSTSRSQTATVAIANFTGASQFAEPTGSIAAAAVLLTIPIIVFVLFFQRRIVAGLTSGAVKG</sequence>
<comment type="subcellular location">
    <subcellularLocation>
        <location evidence="1 7">Cell membrane</location>
        <topology evidence="1 7">Multi-pass membrane protein</topology>
    </subcellularLocation>
</comment>
<dbReference type="Proteomes" id="UP000586918">
    <property type="component" value="Unassembled WGS sequence"/>
</dbReference>
<gene>
    <name evidence="9" type="ORF">HF519_16835</name>
</gene>
<dbReference type="EMBL" id="JAAXKZ010000061">
    <property type="protein sequence ID" value="NMH93206.1"/>
    <property type="molecule type" value="Genomic_DNA"/>
</dbReference>
<dbReference type="AlphaFoldDB" id="A0A848DL10"/>
<dbReference type="PANTHER" id="PTHR32243:SF18">
    <property type="entry name" value="INNER MEMBRANE ABC TRANSPORTER PERMEASE PROTEIN YCJP"/>
    <property type="match status" value="1"/>
</dbReference>
<dbReference type="InterPro" id="IPR000515">
    <property type="entry name" value="MetI-like"/>
</dbReference>
<protein>
    <submittedName>
        <fullName evidence="9">Carbohydrate ABC transporter permease</fullName>
    </submittedName>
</protein>
<evidence type="ECO:0000256" key="3">
    <source>
        <dbReference type="ARBA" id="ARBA00022475"/>
    </source>
</evidence>
<comment type="caution">
    <text evidence="9">The sequence shown here is derived from an EMBL/GenBank/DDBJ whole genome shotgun (WGS) entry which is preliminary data.</text>
</comment>
<evidence type="ECO:0000256" key="2">
    <source>
        <dbReference type="ARBA" id="ARBA00022448"/>
    </source>
</evidence>
<comment type="similarity">
    <text evidence="7">Belongs to the binding-protein-dependent transport system permease family.</text>
</comment>
<evidence type="ECO:0000256" key="4">
    <source>
        <dbReference type="ARBA" id="ARBA00022692"/>
    </source>
</evidence>
<evidence type="ECO:0000313" key="9">
    <source>
        <dbReference type="EMBL" id="NMH93206.1"/>
    </source>
</evidence>
<keyword evidence="2 7" id="KW-0813">Transport</keyword>
<feature type="domain" description="ABC transmembrane type-1" evidence="8">
    <location>
        <begin position="72"/>
        <end position="265"/>
    </location>
</feature>
<dbReference type="Gene3D" id="1.10.3720.10">
    <property type="entry name" value="MetI-like"/>
    <property type="match status" value="1"/>
</dbReference>
<dbReference type="InterPro" id="IPR035906">
    <property type="entry name" value="MetI-like_sf"/>
</dbReference>
<evidence type="ECO:0000259" key="8">
    <source>
        <dbReference type="PROSITE" id="PS50928"/>
    </source>
</evidence>
<keyword evidence="3" id="KW-1003">Cell membrane</keyword>
<evidence type="ECO:0000256" key="5">
    <source>
        <dbReference type="ARBA" id="ARBA00022989"/>
    </source>
</evidence>
<evidence type="ECO:0000256" key="1">
    <source>
        <dbReference type="ARBA" id="ARBA00004651"/>
    </source>
</evidence>
<dbReference type="InterPro" id="IPR050901">
    <property type="entry name" value="BP-dep_ABC_trans_perm"/>
</dbReference>
<keyword evidence="10" id="KW-1185">Reference proteome</keyword>
<dbReference type="PANTHER" id="PTHR32243">
    <property type="entry name" value="MALTOSE TRANSPORT SYSTEM PERMEASE-RELATED"/>
    <property type="match status" value="1"/>
</dbReference>
<organism evidence="9 10">
    <name type="scientific">Pseudonocardia bannensis</name>
    <dbReference type="NCBI Taxonomy" id="630973"/>
    <lineage>
        <taxon>Bacteria</taxon>
        <taxon>Bacillati</taxon>
        <taxon>Actinomycetota</taxon>
        <taxon>Actinomycetes</taxon>
        <taxon>Pseudonocardiales</taxon>
        <taxon>Pseudonocardiaceae</taxon>
        <taxon>Pseudonocardia</taxon>
    </lineage>
</organism>
<dbReference type="RefSeq" id="WP_169413910.1">
    <property type="nucleotide sequence ID" value="NZ_JAAXKZ010000061.1"/>
</dbReference>
<dbReference type="Pfam" id="PF00528">
    <property type="entry name" value="BPD_transp_1"/>
    <property type="match status" value="1"/>
</dbReference>
<feature type="transmembrane region" description="Helical" evidence="7">
    <location>
        <begin position="184"/>
        <end position="207"/>
    </location>
</feature>
<feature type="transmembrane region" description="Helical" evidence="7">
    <location>
        <begin position="247"/>
        <end position="265"/>
    </location>
</feature>
<name>A0A848DL10_9PSEU</name>
<dbReference type="GO" id="GO:0005886">
    <property type="term" value="C:plasma membrane"/>
    <property type="evidence" value="ECO:0007669"/>
    <property type="project" value="UniProtKB-SubCell"/>
</dbReference>
<keyword evidence="6 7" id="KW-0472">Membrane</keyword>
<reference evidence="9 10" key="1">
    <citation type="submission" date="2020-04" db="EMBL/GenBank/DDBJ databases">
        <authorList>
            <person name="Klaysubun C."/>
            <person name="Duangmal K."/>
            <person name="Lipun K."/>
        </authorList>
    </citation>
    <scope>NUCLEOTIDE SEQUENCE [LARGE SCALE GENOMIC DNA]</scope>
    <source>
        <strain evidence="9 10">DSM 45300</strain>
    </source>
</reference>
<evidence type="ECO:0000256" key="6">
    <source>
        <dbReference type="ARBA" id="ARBA00023136"/>
    </source>
</evidence>
<dbReference type="SUPFAM" id="SSF161098">
    <property type="entry name" value="MetI-like"/>
    <property type="match status" value="1"/>
</dbReference>
<dbReference type="PROSITE" id="PS50928">
    <property type="entry name" value="ABC_TM1"/>
    <property type="match status" value="1"/>
</dbReference>
<evidence type="ECO:0000313" key="10">
    <source>
        <dbReference type="Proteomes" id="UP000586918"/>
    </source>
</evidence>
<evidence type="ECO:0000256" key="7">
    <source>
        <dbReference type="RuleBase" id="RU363032"/>
    </source>
</evidence>